<protein>
    <submittedName>
        <fullName evidence="2">Uncharacterized protein</fullName>
    </submittedName>
</protein>
<keyword evidence="1" id="KW-1133">Transmembrane helix</keyword>
<evidence type="ECO:0000313" key="2">
    <source>
        <dbReference type="EMBL" id="KAL3422678.1"/>
    </source>
</evidence>
<organism evidence="2 3">
    <name type="scientific">Phlyctema vagabunda</name>
    <dbReference type="NCBI Taxonomy" id="108571"/>
    <lineage>
        <taxon>Eukaryota</taxon>
        <taxon>Fungi</taxon>
        <taxon>Dikarya</taxon>
        <taxon>Ascomycota</taxon>
        <taxon>Pezizomycotina</taxon>
        <taxon>Leotiomycetes</taxon>
        <taxon>Helotiales</taxon>
        <taxon>Dermateaceae</taxon>
        <taxon>Phlyctema</taxon>
    </lineage>
</organism>
<comment type="caution">
    <text evidence="2">The sequence shown here is derived from an EMBL/GenBank/DDBJ whole genome shotgun (WGS) entry which is preliminary data.</text>
</comment>
<feature type="transmembrane region" description="Helical" evidence="1">
    <location>
        <begin position="403"/>
        <end position="423"/>
    </location>
</feature>
<keyword evidence="1" id="KW-0472">Membrane</keyword>
<evidence type="ECO:0000313" key="3">
    <source>
        <dbReference type="Proteomes" id="UP001629113"/>
    </source>
</evidence>
<dbReference type="Pfam" id="PF01544">
    <property type="entry name" value="CorA"/>
    <property type="match status" value="1"/>
</dbReference>
<keyword evidence="3" id="KW-1185">Reference proteome</keyword>
<proteinExistence type="predicted"/>
<gene>
    <name evidence="2" type="ORF">PVAG01_06834</name>
</gene>
<evidence type="ECO:0000256" key="1">
    <source>
        <dbReference type="SAM" id="Phobius"/>
    </source>
</evidence>
<accession>A0ABR4PHF4</accession>
<reference evidence="2 3" key="1">
    <citation type="submission" date="2024-06" db="EMBL/GenBank/DDBJ databases">
        <title>Complete genome of Phlyctema vagabunda strain 19-DSS-EL-015.</title>
        <authorList>
            <person name="Fiorenzani C."/>
        </authorList>
    </citation>
    <scope>NUCLEOTIDE SEQUENCE [LARGE SCALE GENOMIC DNA]</scope>
    <source>
        <strain evidence="2 3">19-DSS-EL-015</strain>
    </source>
</reference>
<dbReference type="InterPro" id="IPR002523">
    <property type="entry name" value="MgTranspt_CorA/ZnTranspt_ZntB"/>
</dbReference>
<keyword evidence="1" id="KW-0812">Transmembrane</keyword>
<dbReference type="Gene3D" id="1.20.58.340">
    <property type="entry name" value="Magnesium transport protein CorA, transmembrane region"/>
    <property type="match status" value="1"/>
</dbReference>
<dbReference type="EMBL" id="JBFCZG010000005">
    <property type="protein sequence ID" value="KAL3422678.1"/>
    <property type="molecule type" value="Genomic_DNA"/>
</dbReference>
<feature type="transmembrane region" description="Helical" evidence="1">
    <location>
        <begin position="361"/>
        <end position="383"/>
    </location>
</feature>
<name>A0ABR4PHF4_9HELO</name>
<dbReference type="Proteomes" id="UP001629113">
    <property type="component" value="Unassembled WGS sequence"/>
</dbReference>
<sequence length="453" mass="51874">MPSFREDASRYAAFEAQAQAGLPLSEEHLDLKVLEWRPGNRVGQLYRIDNLAKLAERPRCQLRVIFAPLDFPNRRTTKGLLALFENFNFPSSFLSERLQSVSHSFGSRQNEDHSQAYWFHYLCKNVNVELGPDGRPTIANPNIWEKAKILSHADFSWIRAGFYLTIQPDSANEKKTQMVTLVCFGASGEIERRFENIMLNSAWEDAMQDPLILFDVVFDQLYLQIDTIAWKLAEVYGSMETRILDRASRPGSAAETIDFVGLHNISKHVVYLREGAEAASKTLRKICEHHRSLVAEQPTSSFTKMQTQDSLEYTQTLLDSTQLRLISLEKRINNLINLAFNLVTQQDSRIMQKDSSSMKTIAIMTLIFLPAGTVAAMFGSQFFNLSVDDDTGTSAFVISPLFWIFWLISMTLTVILLCVWRLWHRRNKKKFIETRVPIERRDTELSANSSKNV</sequence>